<keyword evidence="8" id="KW-0902">Two-component regulatory system</keyword>
<evidence type="ECO:0000313" key="14">
    <source>
        <dbReference type="Proteomes" id="UP001214441"/>
    </source>
</evidence>
<dbReference type="Proteomes" id="UP001214441">
    <property type="component" value="Unassembled WGS sequence"/>
</dbReference>
<evidence type="ECO:0000259" key="11">
    <source>
        <dbReference type="Pfam" id="PF02518"/>
    </source>
</evidence>
<dbReference type="InterPro" id="IPR011712">
    <property type="entry name" value="Sig_transdc_His_kin_sub3_dim/P"/>
</dbReference>
<evidence type="ECO:0000256" key="10">
    <source>
        <dbReference type="SAM" id="Phobius"/>
    </source>
</evidence>
<evidence type="ECO:0000256" key="6">
    <source>
        <dbReference type="ARBA" id="ARBA00022777"/>
    </source>
</evidence>
<feature type="compositionally biased region" description="Gly residues" evidence="9">
    <location>
        <begin position="484"/>
        <end position="496"/>
    </location>
</feature>
<feature type="compositionally biased region" description="Basic and acidic residues" evidence="9">
    <location>
        <begin position="20"/>
        <end position="43"/>
    </location>
</feature>
<dbReference type="GO" id="GO:0016301">
    <property type="term" value="F:kinase activity"/>
    <property type="evidence" value="ECO:0007669"/>
    <property type="project" value="UniProtKB-KW"/>
</dbReference>
<evidence type="ECO:0000256" key="2">
    <source>
        <dbReference type="ARBA" id="ARBA00012438"/>
    </source>
</evidence>
<keyword evidence="10" id="KW-1133">Transmembrane helix</keyword>
<sequence length="496" mass="52406">MTQTSADAPPHAGNTFSPDPRTRNTRDTWDTRDPRDRPAHDRPAHEALARLREDLFTDAFAQRPLPPLAQPRGPLRLLPAGLAKYGRWAPHGVAYGGALAVFLLGIAKAVDFGSLSSVLSLALCFLVSVPLAAVVHRPVLAYWVSYAGGVVAVLFNAVGSSSWAALSLVIHLLVMTLVVLRTRPRMAAEMWLISFGTAIVLNTLTQGAGGELPLMGGVSALFLVAAAAVRAWRDEHRHAVETETVTAKERAQRTLLEERATIARELHDVVAHHMSVVAIQAEAAPYRVADTPPELAASFATIRENAVAALTELRSILGLVRTEGMDAFADTAPEAPQPTLADLDGLLGSVRGTGLEVEAVVTGAVRPLPQGVELSAYRLVQEALSNALRHSPGAAARVEISYVLGGLGVRVVNGPRERLAKPSPGAGHGVLGMRERVQMLGGEMTADHTEDGGFEVAAFLPTATTPRDEPRDAPCDEPRDAPRGEGGSGSVQGGAA</sequence>
<comment type="catalytic activity">
    <reaction evidence="1">
        <text>ATP + protein L-histidine = ADP + protein N-phospho-L-histidine.</text>
        <dbReference type="EC" id="2.7.13.3"/>
    </reaction>
</comment>
<gene>
    <name evidence="13" type="ORF">NMN56_036640</name>
</gene>
<evidence type="ECO:0000256" key="3">
    <source>
        <dbReference type="ARBA" id="ARBA00022553"/>
    </source>
</evidence>
<keyword evidence="14" id="KW-1185">Reference proteome</keyword>
<feature type="transmembrane region" description="Helical" evidence="10">
    <location>
        <begin position="116"/>
        <end position="135"/>
    </location>
</feature>
<feature type="domain" description="Signal transduction histidine kinase subgroup 3 dimerisation and phosphoacceptor" evidence="12">
    <location>
        <begin position="258"/>
        <end position="322"/>
    </location>
</feature>
<dbReference type="Gene3D" id="3.30.565.10">
    <property type="entry name" value="Histidine kinase-like ATPase, C-terminal domain"/>
    <property type="match status" value="1"/>
</dbReference>
<feature type="transmembrane region" description="Helical" evidence="10">
    <location>
        <begin position="92"/>
        <end position="110"/>
    </location>
</feature>
<dbReference type="Pfam" id="PF07730">
    <property type="entry name" value="HisKA_3"/>
    <property type="match status" value="1"/>
</dbReference>
<dbReference type="EMBL" id="JANCPR020000056">
    <property type="protein sequence ID" value="MDJ1137386.1"/>
    <property type="molecule type" value="Genomic_DNA"/>
</dbReference>
<keyword evidence="5" id="KW-0547">Nucleotide-binding</keyword>
<proteinExistence type="predicted"/>
<dbReference type="InterPro" id="IPR050482">
    <property type="entry name" value="Sensor_HK_TwoCompSys"/>
</dbReference>
<dbReference type="Gene3D" id="1.20.5.1930">
    <property type="match status" value="1"/>
</dbReference>
<evidence type="ECO:0000256" key="4">
    <source>
        <dbReference type="ARBA" id="ARBA00022679"/>
    </source>
</evidence>
<accession>A0ABT7A7S3</accession>
<evidence type="ECO:0000256" key="9">
    <source>
        <dbReference type="SAM" id="MobiDB-lite"/>
    </source>
</evidence>
<reference evidence="13 14" key="1">
    <citation type="submission" date="2023-05" db="EMBL/GenBank/DDBJ databases">
        <title>Streptantibioticus silvisoli sp. nov., acidotolerant actinomycetes 1 from pine litter.</title>
        <authorList>
            <person name="Swiecimska M."/>
            <person name="Golinska P."/>
            <person name="Sangal V."/>
            <person name="Wachnowicz B."/>
            <person name="Goodfellow M."/>
        </authorList>
    </citation>
    <scope>NUCLEOTIDE SEQUENCE [LARGE SCALE GENOMIC DNA]</scope>
    <source>
        <strain evidence="13 14">DSM 42109</strain>
    </source>
</reference>
<dbReference type="EC" id="2.7.13.3" evidence="2"/>
<evidence type="ECO:0000256" key="1">
    <source>
        <dbReference type="ARBA" id="ARBA00000085"/>
    </source>
</evidence>
<dbReference type="InterPro" id="IPR003594">
    <property type="entry name" value="HATPase_dom"/>
</dbReference>
<comment type="caution">
    <text evidence="13">The sequence shown here is derived from an EMBL/GenBank/DDBJ whole genome shotgun (WGS) entry which is preliminary data.</text>
</comment>
<keyword evidence="4" id="KW-0808">Transferase</keyword>
<dbReference type="InterPro" id="IPR036890">
    <property type="entry name" value="HATPase_C_sf"/>
</dbReference>
<organism evidence="13 14">
    <name type="scientific">Streptomyces iconiensis</name>
    <dbReference type="NCBI Taxonomy" id="1384038"/>
    <lineage>
        <taxon>Bacteria</taxon>
        <taxon>Bacillati</taxon>
        <taxon>Actinomycetota</taxon>
        <taxon>Actinomycetes</taxon>
        <taxon>Kitasatosporales</taxon>
        <taxon>Streptomycetaceae</taxon>
        <taxon>Streptomyces</taxon>
    </lineage>
</organism>
<protein>
    <recommendedName>
        <fullName evidence="2">histidine kinase</fullName>
        <ecNumber evidence="2">2.7.13.3</ecNumber>
    </recommendedName>
</protein>
<evidence type="ECO:0000256" key="7">
    <source>
        <dbReference type="ARBA" id="ARBA00022840"/>
    </source>
</evidence>
<evidence type="ECO:0000313" key="13">
    <source>
        <dbReference type="EMBL" id="MDJ1137386.1"/>
    </source>
</evidence>
<dbReference type="PANTHER" id="PTHR24421:SF10">
    <property type="entry name" value="NITRATE_NITRITE SENSOR PROTEIN NARQ"/>
    <property type="match status" value="1"/>
</dbReference>
<feature type="compositionally biased region" description="Basic and acidic residues" evidence="9">
    <location>
        <begin position="466"/>
        <end position="483"/>
    </location>
</feature>
<dbReference type="CDD" id="cd16917">
    <property type="entry name" value="HATPase_UhpB-NarQ-NarX-like"/>
    <property type="match status" value="1"/>
</dbReference>
<feature type="domain" description="Histidine kinase/HSP90-like ATPase" evidence="11">
    <location>
        <begin position="372"/>
        <end position="462"/>
    </location>
</feature>
<keyword evidence="10" id="KW-0472">Membrane</keyword>
<dbReference type="Pfam" id="PF02518">
    <property type="entry name" value="HATPase_c"/>
    <property type="match status" value="1"/>
</dbReference>
<name>A0ABT7A7S3_9ACTN</name>
<keyword evidence="7" id="KW-0067">ATP-binding</keyword>
<dbReference type="PANTHER" id="PTHR24421">
    <property type="entry name" value="NITRATE/NITRITE SENSOR PROTEIN NARX-RELATED"/>
    <property type="match status" value="1"/>
</dbReference>
<keyword evidence="10" id="KW-0812">Transmembrane</keyword>
<feature type="transmembrane region" description="Helical" evidence="10">
    <location>
        <begin position="187"/>
        <end position="208"/>
    </location>
</feature>
<evidence type="ECO:0000259" key="12">
    <source>
        <dbReference type="Pfam" id="PF07730"/>
    </source>
</evidence>
<evidence type="ECO:0000256" key="8">
    <source>
        <dbReference type="ARBA" id="ARBA00023012"/>
    </source>
</evidence>
<evidence type="ECO:0000256" key="5">
    <source>
        <dbReference type="ARBA" id="ARBA00022741"/>
    </source>
</evidence>
<feature type="transmembrane region" description="Helical" evidence="10">
    <location>
        <begin position="163"/>
        <end position="180"/>
    </location>
</feature>
<dbReference type="SUPFAM" id="SSF55874">
    <property type="entry name" value="ATPase domain of HSP90 chaperone/DNA topoisomerase II/histidine kinase"/>
    <property type="match status" value="1"/>
</dbReference>
<dbReference type="RefSeq" id="WP_274046655.1">
    <property type="nucleotide sequence ID" value="NZ_JANCPR020000056.1"/>
</dbReference>
<keyword evidence="3" id="KW-0597">Phosphoprotein</keyword>
<keyword evidence="6 13" id="KW-0418">Kinase</keyword>
<feature type="region of interest" description="Disordered" evidence="9">
    <location>
        <begin position="1"/>
        <end position="43"/>
    </location>
</feature>
<feature type="region of interest" description="Disordered" evidence="9">
    <location>
        <begin position="460"/>
        <end position="496"/>
    </location>
</feature>
<feature type="transmembrane region" description="Helical" evidence="10">
    <location>
        <begin position="140"/>
        <end position="157"/>
    </location>
</feature>